<dbReference type="FunFam" id="3.40.50.150:FF:000217">
    <property type="entry name" value="Methyltransferase protein 13"/>
    <property type="match status" value="1"/>
</dbReference>
<protein>
    <submittedName>
        <fullName evidence="5">Menaquinone biosynthesis methyltransferase</fullName>
    </submittedName>
</protein>
<evidence type="ECO:0000313" key="6">
    <source>
        <dbReference type="Proteomes" id="UP000179807"/>
    </source>
</evidence>
<dbReference type="GO" id="GO:0008168">
    <property type="term" value="F:methyltransferase activity"/>
    <property type="evidence" value="ECO:0007669"/>
    <property type="project" value="UniProtKB-KW"/>
</dbReference>
<keyword evidence="2 5" id="KW-0489">Methyltransferase</keyword>
<keyword evidence="6" id="KW-1185">Reference proteome</keyword>
<dbReference type="CDD" id="cd02440">
    <property type="entry name" value="AdoMet_MTases"/>
    <property type="match status" value="1"/>
</dbReference>
<accession>A0A1J4K0U8</accession>
<evidence type="ECO:0000313" key="5">
    <source>
        <dbReference type="EMBL" id="OHT04999.1"/>
    </source>
</evidence>
<evidence type="ECO:0000256" key="1">
    <source>
        <dbReference type="ARBA" id="ARBA00008361"/>
    </source>
</evidence>
<dbReference type="Proteomes" id="UP000179807">
    <property type="component" value="Unassembled WGS sequence"/>
</dbReference>
<comment type="similarity">
    <text evidence="1">Belongs to the methyltransferase superfamily.</text>
</comment>
<dbReference type="InterPro" id="IPR051419">
    <property type="entry name" value="Lys/N-term_MeTrsfase_sf"/>
</dbReference>
<reference evidence="5" key="1">
    <citation type="submission" date="2016-10" db="EMBL/GenBank/DDBJ databases">
        <authorList>
            <person name="Benchimol M."/>
            <person name="Almeida L.G."/>
            <person name="Vasconcelos A.T."/>
            <person name="Perreira-Neves A."/>
            <person name="Rosa I.A."/>
            <person name="Tasca T."/>
            <person name="Bogo M.R."/>
            <person name="de Souza W."/>
        </authorList>
    </citation>
    <scope>NUCLEOTIDE SEQUENCE [LARGE SCALE GENOMIC DNA]</scope>
    <source>
        <strain evidence="5">K</strain>
    </source>
</reference>
<dbReference type="AlphaFoldDB" id="A0A1J4K0U8"/>
<evidence type="ECO:0000259" key="4">
    <source>
        <dbReference type="Pfam" id="PF13847"/>
    </source>
</evidence>
<gene>
    <name evidence="5" type="ORF">TRFO_27388</name>
</gene>
<dbReference type="PANTHER" id="PTHR12176">
    <property type="entry name" value="SAM-DEPENDENT METHYLTRANSFERASE SUPERFAMILY PROTEIN"/>
    <property type="match status" value="1"/>
</dbReference>
<dbReference type="VEuPathDB" id="TrichDB:TRFO_27388"/>
<comment type="caution">
    <text evidence="5">The sequence shown here is derived from an EMBL/GenBank/DDBJ whole genome shotgun (WGS) entry which is preliminary data.</text>
</comment>
<keyword evidence="3" id="KW-0808">Transferase</keyword>
<dbReference type="InterPro" id="IPR025714">
    <property type="entry name" value="Methyltranfer_dom"/>
</dbReference>
<dbReference type="OrthoDB" id="411785at2759"/>
<dbReference type="Pfam" id="PF13847">
    <property type="entry name" value="Methyltransf_31"/>
    <property type="match status" value="1"/>
</dbReference>
<dbReference type="Gene3D" id="3.40.50.150">
    <property type="entry name" value="Vaccinia Virus protein VP39"/>
    <property type="match status" value="1"/>
</dbReference>
<organism evidence="5 6">
    <name type="scientific">Tritrichomonas foetus</name>
    <dbReference type="NCBI Taxonomy" id="1144522"/>
    <lineage>
        <taxon>Eukaryota</taxon>
        <taxon>Metamonada</taxon>
        <taxon>Parabasalia</taxon>
        <taxon>Tritrichomonadida</taxon>
        <taxon>Tritrichomonadidae</taxon>
        <taxon>Tritrichomonas</taxon>
    </lineage>
</organism>
<dbReference type="InterPro" id="IPR029063">
    <property type="entry name" value="SAM-dependent_MTases_sf"/>
</dbReference>
<dbReference type="RefSeq" id="XP_068358135.1">
    <property type="nucleotide sequence ID" value="XM_068505512.1"/>
</dbReference>
<feature type="domain" description="Methyltransferase" evidence="4">
    <location>
        <begin position="76"/>
        <end position="198"/>
    </location>
</feature>
<dbReference type="SUPFAM" id="SSF53335">
    <property type="entry name" value="S-adenosyl-L-methionine-dependent methyltransferases"/>
    <property type="match status" value="1"/>
</dbReference>
<sequence>MNYQYLGVAIMQMNKDAVSEDNNIDTEIDNIIGRPSPSYHLEEYWEKRYQTDVNSYEWYQDPDDLIPVIKSEFKTKEKALDVGCGSSTLPIGLIDIGFEKVIGLDISKTVIEQNKKRYENIRNLEFVVGDVTKMQFEDKSFDIVIDKGTMDSLLSSLVIHKKANLMLEEIIRVLKPNGVFIEISYGTPGTRTPLFEKLKEFWNIDSPKTIIKPNDKKSSHYIYIAQKKGEKR</sequence>
<dbReference type="GeneID" id="94840216"/>
<evidence type="ECO:0000256" key="3">
    <source>
        <dbReference type="ARBA" id="ARBA00022679"/>
    </source>
</evidence>
<name>A0A1J4K0U8_9EUKA</name>
<dbReference type="GO" id="GO:0032259">
    <property type="term" value="P:methylation"/>
    <property type="evidence" value="ECO:0007669"/>
    <property type="project" value="UniProtKB-KW"/>
</dbReference>
<evidence type="ECO:0000256" key="2">
    <source>
        <dbReference type="ARBA" id="ARBA00022603"/>
    </source>
</evidence>
<proteinExistence type="inferred from homology"/>
<dbReference type="EMBL" id="MLAK01000773">
    <property type="protein sequence ID" value="OHT04999.1"/>
    <property type="molecule type" value="Genomic_DNA"/>
</dbReference>
<dbReference type="PANTHER" id="PTHR12176:SF79">
    <property type="entry name" value="METHYLTRANSFERASE TYPE 11 DOMAIN-CONTAINING PROTEIN"/>
    <property type="match status" value="1"/>
</dbReference>